<accession>A0A915BP93</accession>
<organism evidence="1 2">
    <name type="scientific">Parascaris univalens</name>
    <name type="common">Nematode worm</name>
    <dbReference type="NCBI Taxonomy" id="6257"/>
    <lineage>
        <taxon>Eukaryota</taxon>
        <taxon>Metazoa</taxon>
        <taxon>Ecdysozoa</taxon>
        <taxon>Nematoda</taxon>
        <taxon>Chromadorea</taxon>
        <taxon>Rhabditida</taxon>
        <taxon>Spirurina</taxon>
        <taxon>Ascaridomorpha</taxon>
        <taxon>Ascaridoidea</taxon>
        <taxon>Ascarididae</taxon>
        <taxon>Parascaris</taxon>
    </lineage>
</organism>
<name>A0A915BP93_PARUN</name>
<dbReference type="Proteomes" id="UP000887569">
    <property type="component" value="Unplaced"/>
</dbReference>
<reference evidence="2" key="1">
    <citation type="submission" date="2022-11" db="UniProtKB">
        <authorList>
            <consortium name="WormBaseParasite"/>
        </authorList>
    </citation>
    <scope>IDENTIFICATION</scope>
</reference>
<dbReference type="WBParaSite" id="PgR050X_g026_t01">
    <property type="protein sequence ID" value="PgR050X_g026_t01"/>
    <property type="gene ID" value="PgR050X_g026"/>
</dbReference>
<evidence type="ECO:0000313" key="1">
    <source>
        <dbReference type="Proteomes" id="UP000887569"/>
    </source>
</evidence>
<sequence>MKSGIKPSLSSEWNQNKILSMKKDAANWHAYTAAIPLVPSTQHEIKQHQCVQQSDYAAAAKYVRCLSEGNFHRHYFMPARKCNLENRRFNHLHDPADQVKRCIRIKVSAMTMRYFTTSLTHLLTK</sequence>
<proteinExistence type="predicted"/>
<dbReference type="AlphaFoldDB" id="A0A915BP93"/>
<keyword evidence="1" id="KW-1185">Reference proteome</keyword>
<protein>
    <submittedName>
        <fullName evidence="2">Uncharacterized protein</fullName>
    </submittedName>
</protein>
<evidence type="ECO:0000313" key="2">
    <source>
        <dbReference type="WBParaSite" id="PgR050X_g026_t01"/>
    </source>
</evidence>